<evidence type="ECO:0000313" key="2">
    <source>
        <dbReference type="EnsemblPlants" id="Solyc09g055325.1.1"/>
    </source>
</evidence>
<proteinExistence type="predicted"/>
<name>A0A3Q7I1I6_SOLLC</name>
<reference evidence="2" key="2">
    <citation type="submission" date="2019-01" db="UniProtKB">
        <authorList>
            <consortium name="EnsemblPlants"/>
        </authorList>
    </citation>
    <scope>IDENTIFICATION</scope>
    <source>
        <strain evidence="2">cv. Heinz 1706</strain>
    </source>
</reference>
<dbReference type="Gramene" id="Solyc09g055325.1.1">
    <property type="protein sequence ID" value="Solyc09g055325.1.1"/>
    <property type="gene ID" value="Solyc09g055325.1"/>
</dbReference>
<dbReference type="SUPFAM" id="SSF56672">
    <property type="entry name" value="DNA/RNA polymerases"/>
    <property type="match status" value="1"/>
</dbReference>
<dbReference type="Pfam" id="PF00078">
    <property type="entry name" value="RVT_1"/>
    <property type="match status" value="1"/>
</dbReference>
<organism evidence="2">
    <name type="scientific">Solanum lycopersicum</name>
    <name type="common">Tomato</name>
    <name type="synonym">Lycopersicon esculentum</name>
    <dbReference type="NCBI Taxonomy" id="4081"/>
    <lineage>
        <taxon>Eukaryota</taxon>
        <taxon>Viridiplantae</taxon>
        <taxon>Streptophyta</taxon>
        <taxon>Embryophyta</taxon>
        <taxon>Tracheophyta</taxon>
        <taxon>Spermatophyta</taxon>
        <taxon>Magnoliopsida</taxon>
        <taxon>eudicotyledons</taxon>
        <taxon>Gunneridae</taxon>
        <taxon>Pentapetalae</taxon>
        <taxon>asterids</taxon>
        <taxon>lamiids</taxon>
        <taxon>Solanales</taxon>
        <taxon>Solanaceae</taxon>
        <taxon>Solanoideae</taxon>
        <taxon>Solaneae</taxon>
        <taxon>Solanum</taxon>
        <taxon>Solanum subgen. Lycopersicon</taxon>
    </lineage>
</organism>
<dbReference type="Gene3D" id="3.30.70.270">
    <property type="match status" value="1"/>
</dbReference>
<accession>A0A3Q7I1I6</accession>
<feature type="domain" description="Reverse transcriptase" evidence="1">
    <location>
        <begin position="6"/>
        <end position="115"/>
    </location>
</feature>
<dbReference type="InterPro" id="IPR043502">
    <property type="entry name" value="DNA/RNA_pol_sf"/>
</dbReference>
<dbReference type="Proteomes" id="UP000004994">
    <property type="component" value="Chromosome 9"/>
</dbReference>
<dbReference type="InterPro" id="IPR043128">
    <property type="entry name" value="Rev_trsase/Diguanyl_cyclase"/>
</dbReference>
<sequence>MRLVTGWRVCMDYRKLNSWTKKDHFPIPFMDQMLDRLAGKGWYWFLYGYSGYNKISIAPEDQEKTTFTCPYGTFALRRMTFGLCNAPATFQRCMMSIFSDMVEDTIEVCMDDFSVNRNFLTHFEFKTPKEIRNERNSTWGRKREHTLNRRQRLGVLPTGSSTAHTMNASHGFVAFVDEMRCYVVFSEMTPVEEENRGNKAGFGNNGLEIWALLKKEF</sequence>
<dbReference type="PANTHER" id="PTHR24559:SF444">
    <property type="entry name" value="REVERSE TRANSCRIPTASE DOMAIN-CONTAINING PROTEIN"/>
    <property type="match status" value="1"/>
</dbReference>
<dbReference type="InParanoid" id="A0A3Q7I1I6"/>
<dbReference type="PANTHER" id="PTHR24559">
    <property type="entry name" value="TRANSPOSON TY3-I GAG-POL POLYPROTEIN"/>
    <property type="match status" value="1"/>
</dbReference>
<dbReference type="EnsemblPlants" id="Solyc09g055325.1.1">
    <property type="protein sequence ID" value="Solyc09g055325.1.1"/>
    <property type="gene ID" value="Solyc09g055325.1"/>
</dbReference>
<dbReference type="InterPro" id="IPR053134">
    <property type="entry name" value="RNA-dir_DNA_polymerase"/>
</dbReference>
<protein>
    <recommendedName>
        <fullName evidence="1">Reverse transcriptase domain-containing protein</fullName>
    </recommendedName>
</protein>
<dbReference type="STRING" id="4081.A0A3Q7I1I6"/>
<dbReference type="CDD" id="cd01647">
    <property type="entry name" value="RT_LTR"/>
    <property type="match status" value="1"/>
</dbReference>
<keyword evidence="3" id="KW-1185">Reference proteome</keyword>
<dbReference type="InterPro" id="IPR000477">
    <property type="entry name" value="RT_dom"/>
</dbReference>
<evidence type="ECO:0000313" key="3">
    <source>
        <dbReference type="Proteomes" id="UP000004994"/>
    </source>
</evidence>
<dbReference type="AlphaFoldDB" id="A0A3Q7I1I6"/>
<reference evidence="2" key="1">
    <citation type="journal article" date="2012" name="Nature">
        <title>The tomato genome sequence provides insights into fleshy fruit evolution.</title>
        <authorList>
            <consortium name="Tomato Genome Consortium"/>
        </authorList>
    </citation>
    <scope>NUCLEOTIDE SEQUENCE [LARGE SCALE GENOMIC DNA]</scope>
    <source>
        <strain evidence="2">cv. Heinz 1706</strain>
    </source>
</reference>
<evidence type="ECO:0000259" key="1">
    <source>
        <dbReference type="Pfam" id="PF00078"/>
    </source>
</evidence>